<sequence length="150" mass="16519">AEGRKQSGAWSESLRQSPQTPWFTNLSQGEVGTWLWDEQERIPNGVYKLYLYGNSAEAISVSLHLADDSWTPFTPALIPAANNGVCFGRIEIGTENPASLPANKIEMRVKNVSANNIAHFDYIYLAPRAYVPGKININTASTEVLQALPL</sequence>
<dbReference type="AlphaFoldDB" id="X1TGW9"/>
<gene>
    <name evidence="1" type="ORF">S12H4_24570</name>
</gene>
<name>X1TGW9_9ZZZZ</name>
<comment type="caution">
    <text evidence="1">The sequence shown here is derived from an EMBL/GenBank/DDBJ whole genome shotgun (WGS) entry which is preliminary data.</text>
</comment>
<organism evidence="1">
    <name type="scientific">marine sediment metagenome</name>
    <dbReference type="NCBI Taxonomy" id="412755"/>
    <lineage>
        <taxon>unclassified sequences</taxon>
        <taxon>metagenomes</taxon>
        <taxon>ecological metagenomes</taxon>
    </lineage>
</organism>
<proteinExistence type="predicted"/>
<dbReference type="EMBL" id="BARW01013379">
    <property type="protein sequence ID" value="GAI79289.1"/>
    <property type="molecule type" value="Genomic_DNA"/>
</dbReference>
<protein>
    <submittedName>
        <fullName evidence="1">Uncharacterized protein</fullName>
    </submittedName>
</protein>
<feature type="non-terminal residue" evidence="1">
    <location>
        <position position="1"/>
    </location>
</feature>
<feature type="non-terminal residue" evidence="1">
    <location>
        <position position="150"/>
    </location>
</feature>
<reference evidence="1" key="1">
    <citation type="journal article" date="2014" name="Front. Microbiol.">
        <title>High frequency of phylogenetically diverse reductive dehalogenase-homologous genes in deep subseafloor sedimentary metagenomes.</title>
        <authorList>
            <person name="Kawai M."/>
            <person name="Futagami T."/>
            <person name="Toyoda A."/>
            <person name="Takaki Y."/>
            <person name="Nishi S."/>
            <person name="Hori S."/>
            <person name="Arai W."/>
            <person name="Tsubouchi T."/>
            <person name="Morono Y."/>
            <person name="Uchiyama I."/>
            <person name="Ito T."/>
            <person name="Fujiyama A."/>
            <person name="Inagaki F."/>
            <person name="Takami H."/>
        </authorList>
    </citation>
    <scope>NUCLEOTIDE SEQUENCE</scope>
    <source>
        <strain evidence="1">Expedition CK06-06</strain>
    </source>
</reference>
<evidence type="ECO:0000313" key="1">
    <source>
        <dbReference type="EMBL" id="GAI79289.1"/>
    </source>
</evidence>
<accession>X1TGW9</accession>